<dbReference type="EMBL" id="ASPP01002283">
    <property type="protein sequence ID" value="ETO34783.1"/>
    <property type="molecule type" value="Genomic_DNA"/>
</dbReference>
<name>X6P9I8_RETFI</name>
<reference evidence="1 2" key="1">
    <citation type="journal article" date="2013" name="Curr. Biol.">
        <title>The Genome of the Foraminiferan Reticulomyxa filosa.</title>
        <authorList>
            <person name="Glockner G."/>
            <person name="Hulsmann N."/>
            <person name="Schleicher M."/>
            <person name="Noegel A.A."/>
            <person name="Eichinger L."/>
            <person name="Gallinger C."/>
            <person name="Pawlowski J."/>
            <person name="Sierra R."/>
            <person name="Euteneuer U."/>
            <person name="Pillet L."/>
            <person name="Moustafa A."/>
            <person name="Platzer M."/>
            <person name="Groth M."/>
            <person name="Szafranski K."/>
            <person name="Schliwa M."/>
        </authorList>
    </citation>
    <scope>NUCLEOTIDE SEQUENCE [LARGE SCALE GENOMIC DNA]</scope>
</reference>
<keyword evidence="2" id="KW-1185">Reference proteome</keyword>
<proteinExistence type="predicted"/>
<evidence type="ECO:0000313" key="1">
    <source>
        <dbReference type="EMBL" id="ETO34783.1"/>
    </source>
</evidence>
<dbReference type="AlphaFoldDB" id="X6P9I8"/>
<sequence length="245" mass="28939">MIFVQLIQKQCDNEQYQNVNNETNDKNMELMSPKGSENKNDENNNAWLMKITENDIKNDFKTSIKLLMNKTKEEIHDFNGINIPPIKMLLFETNNFIEQKLKEKEKGNDINFIKDCPLGISVSFRGKVDQRSNLKKLMKNILLPVLCVAKIGFLFCNSKDERCAIFLSKKVLFRDERRRIMPSISWNNQNNTNLRFEKSKKFFLGNCFKQDYEIKRYIEQNITTGFVEILLFGLRSKYSVLFIYI</sequence>
<evidence type="ECO:0000313" key="2">
    <source>
        <dbReference type="Proteomes" id="UP000023152"/>
    </source>
</evidence>
<organism evidence="1 2">
    <name type="scientific">Reticulomyxa filosa</name>
    <dbReference type="NCBI Taxonomy" id="46433"/>
    <lineage>
        <taxon>Eukaryota</taxon>
        <taxon>Sar</taxon>
        <taxon>Rhizaria</taxon>
        <taxon>Retaria</taxon>
        <taxon>Foraminifera</taxon>
        <taxon>Monothalamids</taxon>
        <taxon>Reticulomyxidae</taxon>
        <taxon>Reticulomyxa</taxon>
    </lineage>
</organism>
<gene>
    <name evidence="1" type="ORF">RFI_02302</name>
</gene>
<accession>X6P9I8</accession>
<comment type="caution">
    <text evidence="1">The sequence shown here is derived from an EMBL/GenBank/DDBJ whole genome shotgun (WGS) entry which is preliminary data.</text>
</comment>
<dbReference type="Proteomes" id="UP000023152">
    <property type="component" value="Unassembled WGS sequence"/>
</dbReference>
<protein>
    <submittedName>
        <fullName evidence="1">Uncharacterized protein</fullName>
    </submittedName>
</protein>